<dbReference type="OMA" id="YQMDYAN"/>
<keyword evidence="6 10" id="KW-0456">Lyase</keyword>
<gene>
    <name evidence="13" type="ORF">Vbra_4750</name>
</gene>
<evidence type="ECO:0000256" key="2">
    <source>
        <dbReference type="ARBA" id="ARBA00008055"/>
    </source>
</evidence>
<evidence type="ECO:0000313" key="13">
    <source>
        <dbReference type="EMBL" id="CEL93170.1"/>
    </source>
</evidence>
<feature type="region of interest" description="Disordered" evidence="12">
    <location>
        <begin position="19"/>
        <end position="78"/>
    </location>
</feature>
<evidence type="ECO:0000256" key="1">
    <source>
        <dbReference type="ARBA" id="ARBA00004694"/>
    </source>
</evidence>
<accession>A0A0G4EBX8</accession>
<dbReference type="NCBIfam" id="NF006762">
    <property type="entry name" value="PRK09283.1"/>
    <property type="match status" value="1"/>
</dbReference>
<dbReference type="GO" id="GO:0005829">
    <property type="term" value="C:cytosol"/>
    <property type="evidence" value="ECO:0007669"/>
    <property type="project" value="TreeGrafter"/>
</dbReference>
<dbReference type="PROSITE" id="PS00169">
    <property type="entry name" value="D_ALA_DEHYDRATASE"/>
    <property type="match status" value="1"/>
</dbReference>
<evidence type="ECO:0000256" key="9">
    <source>
        <dbReference type="ARBA" id="ARBA00047651"/>
    </source>
</evidence>
<comment type="catalytic activity">
    <reaction evidence="9 10">
        <text>2 5-aminolevulinate = porphobilinogen + 2 H2O + H(+)</text>
        <dbReference type="Rhea" id="RHEA:24064"/>
        <dbReference type="ChEBI" id="CHEBI:15377"/>
        <dbReference type="ChEBI" id="CHEBI:15378"/>
        <dbReference type="ChEBI" id="CHEBI:58126"/>
        <dbReference type="ChEBI" id="CHEBI:356416"/>
        <dbReference type="EC" id="4.2.1.24"/>
    </reaction>
</comment>
<evidence type="ECO:0000256" key="3">
    <source>
        <dbReference type="ARBA" id="ARBA00012053"/>
    </source>
</evidence>
<dbReference type="FunFam" id="3.20.20.70:FF:000019">
    <property type="entry name" value="Delta-aminolevulinic acid dehydratase"/>
    <property type="match status" value="1"/>
</dbReference>
<dbReference type="VEuPathDB" id="CryptoDB:Vbra_4750"/>
<comment type="function">
    <text evidence="8">Catalyzes an early step in the biosynthesis of tetrapyrroles. Binds two molecules of 5-aminolevulinate per subunit, each at a distinct site, and catalyzes their condensation to form porphobilinogen.</text>
</comment>
<dbReference type="AlphaFoldDB" id="A0A0G4EBX8"/>
<evidence type="ECO:0000256" key="6">
    <source>
        <dbReference type="ARBA" id="ARBA00023239"/>
    </source>
</evidence>
<dbReference type="Pfam" id="PF00490">
    <property type="entry name" value="ALAD"/>
    <property type="match status" value="1"/>
</dbReference>
<dbReference type="OrthoDB" id="1530at2759"/>
<dbReference type="Gene3D" id="3.20.20.70">
    <property type="entry name" value="Aldolase class I"/>
    <property type="match status" value="1"/>
</dbReference>
<dbReference type="EMBL" id="CDMY01000144">
    <property type="protein sequence ID" value="CEL93170.1"/>
    <property type="molecule type" value="Genomic_DNA"/>
</dbReference>
<keyword evidence="14" id="KW-1185">Reference proteome</keyword>
<evidence type="ECO:0000256" key="4">
    <source>
        <dbReference type="ARBA" id="ARBA00020771"/>
    </source>
</evidence>
<name>A0A0G4EBX8_VITBC</name>
<evidence type="ECO:0000313" key="14">
    <source>
        <dbReference type="Proteomes" id="UP000041254"/>
    </source>
</evidence>
<dbReference type="InterPro" id="IPR013785">
    <property type="entry name" value="Aldolase_TIM"/>
</dbReference>
<dbReference type="PhylomeDB" id="A0A0G4EBX8"/>
<keyword evidence="5" id="KW-0350">Heme biosynthesis</keyword>
<dbReference type="GO" id="GO:0004655">
    <property type="term" value="F:porphobilinogen synthase activity"/>
    <property type="evidence" value="ECO:0007669"/>
    <property type="project" value="UniProtKB-EC"/>
</dbReference>
<comment type="similarity">
    <text evidence="2 11">Belongs to the ALAD family.</text>
</comment>
<dbReference type="PANTHER" id="PTHR11458">
    <property type="entry name" value="DELTA-AMINOLEVULINIC ACID DEHYDRATASE"/>
    <property type="match status" value="1"/>
</dbReference>
<dbReference type="UniPathway" id="UPA00251">
    <property type="reaction ID" value="UER00318"/>
</dbReference>
<dbReference type="InterPro" id="IPR030656">
    <property type="entry name" value="ALAD_AS"/>
</dbReference>
<dbReference type="PANTHER" id="PTHR11458:SF0">
    <property type="entry name" value="DELTA-AMINOLEVULINIC ACID DEHYDRATASE"/>
    <property type="match status" value="1"/>
</dbReference>
<dbReference type="GO" id="GO:0008270">
    <property type="term" value="F:zinc ion binding"/>
    <property type="evidence" value="ECO:0007669"/>
    <property type="project" value="TreeGrafter"/>
</dbReference>
<feature type="compositionally biased region" description="Polar residues" evidence="12">
    <location>
        <begin position="53"/>
        <end position="67"/>
    </location>
</feature>
<dbReference type="Proteomes" id="UP000041254">
    <property type="component" value="Unassembled WGS sequence"/>
</dbReference>
<dbReference type="STRING" id="1169540.A0A0G4EBX8"/>
<dbReference type="GO" id="GO:0006782">
    <property type="term" value="P:protoporphyrinogen IX biosynthetic process"/>
    <property type="evidence" value="ECO:0007669"/>
    <property type="project" value="UniProtKB-UniPathway"/>
</dbReference>
<comment type="subunit">
    <text evidence="10">Homooctamer.</text>
</comment>
<evidence type="ECO:0000256" key="10">
    <source>
        <dbReference type="RuleBase" id="RU000515"/>
    </source>
</evidence>
<reference evidence="13 14" key="1">
    <citation type="submission" date="2014-11" db="EMBL/GenBank/DDBJ databases">
        <authorList>
            <person name="Zhu J."/>
            <person name="Qi W."/>
            <person name="Song R."/>
        </authorList>
    </citation>
    <scope>NUCLEOTIDE SEQUENCE [LARGE SCALE GENOMIC DNA]</scope>
</reference>
<dbReference type="SUPFAM" id="SSF51569">
    <property type="entry name" value="Aldolase"/>
    <property type="match status" value="1"/>
</dbReference>
<keyword evidence="7 10" id="KW-0627">Porphyrin biosynthesis</keyword>
<evidence type="ECO:0000256" key="5">
    <source>
        <dbReference type="ARBA" id="ARBA00023133"/>
    </source>
</evidence>
<evidence type="ECO:0000256" key="12">
    <source>
        <dbReference type="SAM" id="MobiDB-lite"/>
    </source>
</evidence>
<organism evidence="13 14">
    <name type="scientific">Vitrella brassicaformis (strain CCMP3155)</name>
    <dbReference type="NCBI Taxonomy" id="1169540"/>
    <lineage>
        <taxon>Eukaryota</taxon>
        <taxon>Sar</taxon>
        <taxon>Alveolata</taxon>
        <taxon>Colpodellida</taxon>
        <taxon>Vitrellaceae</taxon>
        <taxon>Vitrella</taxon>
    </lineage>
</organism>
<dbReference type="EC" id="4.2.1.24" evidence="3 10"/>
<dbReference type="InParanoid" id="A0A0G4EBX8"/>
<evidence type="ECO:0000256" key="8">
    <source>
        <dbReference type="ARBA" id="ARBA00025628"/>
    </source>
</evidence>
<comment type="pathway">
    <text evidence="1">Porphyrin-containing compound metabolism; protoporphyrin-IX biosynthesis; coproporphyrinogen-III from 5-aminolevulinate: step 1/4.</text>
</comment>
<sequence length="409" mass="43701">MALSSDKALLCLAGGPAKTLSSPMPSGASLEVSPPPRIPIPHTRRSTDEAWTHHTSGCSSPAATSRLTGGGESSGTSAPPVAHCLHQGYSSRTLRSWQGVAPISPANLVYPLFVTHEADGCEEIPSMPGQCRYGYRRVVSEVERLVHEGLRAVLLFGVVPQSVKDSTGSWADCPESPVVLALQLLSASAVIRSISTLLVADVCLCEYTDHGHCGLLNPHGRIANTQSIQRLAEVSLAYVKAGADVIAPSDMMDGRVAAIKQLLKSEGYEHIPVMSYSSKFASCFYGPFRDAAGSAPGFGDRKGYQLPPGSRGLAIRASVRDADEGADFLMVKPAGVYLDVIREVRNRTTLPIAAYQVSGEYAMLYFGAQHGAFDLKTAVLETITSIQRAGADIVISYFTPQLLKWLKEQ</sequence>
<proteinExistence type="inferred from homology"/>
<evidence type="ECO:0000256" key="7">
    <source>
        <dbReference type="ARBA" id="ARBA00023244"/>
    </source>
</evidence>
<dbReference type="PRINTS" id="PR00144">
    <property type="entry name" value="DALDHYDRTASE"/>
</dbReference>
<dbReference type="SMART" id="SM01004">
    <property type="entry name" value="ALAD"/>
    <property type="match status" value="1"/>
</dbReference>
<evidence type="ECO:0000256" key="11">
    <source>
        <dbReference type="RuleBase" id="RU004161"/>
    </source>
</evidence>
<protein>
    <recommendedName>
        <fullName evidence="4 10">Delta-aminolevulinic acid dehydratase</fullName>
        <ecNumber evidence="3 10">4.2.1.24</ecNumber>
    </recommendedName>
</protein>
<dbReference type="InterPro" id="IPR001731">
    <property type="entry name" value="ALAD"/>
</dbReference>